<dbReference type="AlphaFoldDB" id="A0A0P1AQY0"/>
<evidence type="ECO:0000313" key="2">
    <source>
        <dbReference type="Proteomes" id="UP000054928"/>
    </source>
</evidence>
<keyword evidence="2" id="KW-1185">Reference proteome</keyword>
<evidence type="ECO:0000313" key="1">
    <source>
        <dbReference type="EMBL" id="CEG43772.1"/>
    </source>
</evidence>
<reference evidence="2" key="1">
    <citation type="submission" date="2014-09" db="EMBL/GenBank/DDBJ databases">
        <authorList>
            <person name="Sharma Rahul"/>
            <person name="Thines Marco"/>
        </authorList>
    </citation>
    <scope>NUCLEOTIDE SEQUENCE [LARGE SCALE GENOMIC DNA]</scope>
</reference>
<proteinExistence type="predicted"/>
<dbReference type="GeneID" id="36409119"/>
<dbReference type="Proteomes" id="UP000054928">
    <property type="component" value="Unassembled WGS sequence"/>
</dbReference>
<accession>A0A0P1AQY0</accession>
<name>A0A0P1AQY0_PLAHL</name>
<dbReference type="RefSeq" id="XP_024580141.1">
    <property type="nucleotide sequence ID" value="XM_024729799.1"/>
</dbReference>
<organism evidence="1 2">
    <name type="scientific">Plasmopara halstedii</name>
    <name type="common">Downy mildew of sunflower</name>
    <dbReference type="NCBI Taxonomy" id="4781"/>
    <lineage>
        <taxon>Eukaryota</taxon>
        <taxon>Sar</taxon>
        <taxon>Stramenopiles</taxon>
        <taxon>Oomycota</taxon>
        <taxon>Peronosporomycetes</taxon>
        <taxon>Peronosporales</taxon>
        <taxon>Peronosporaceae</taxon>
        <taxon>Plasmopara</taxon>
    </lineage>
</organism>
<dbReference type="EMBL" id="CCYD01000810">
    <property type="protein sequence ID" value="CEG43772.1"/>
    <property type="molecule type" value="Genomic_DNA"/>
</dbReference>
<sequence length="55" mass="6229">MVVKIKLSQPVSSKPTIALGKQKWQYRVTKMKLDVHQNEVFDGRMMMTASGGVYS</sequence>
<protein>
    <submittedName>
        <fullName evidence="1">Uncharacterized protein</fullName>
    </submittedName>
</protein>